<evidence type="ECO:0000313" key="2">
    <source>
        <dbReference type="EMBL" id="AQQ03866.1"/>
    </source>
</evidence>
<dbReference type="Gene3D" id="3.40.190.10">
    <property type="entry name" value="Periplasmic binding protein-like II"/>
    <property type="match status" value="2"/>
</dbReference>
<dbReference type="InterPro" id="IPR011852">
    <property type="entry name" value="TRAP_TAXI"/>
</dbReference>
<dbReference type="EMBL" id="CP019630">
    <property type="protein sequence ID" value="AQQ03866.1"/>
    <property type="molecule type" value="Genomic_DNA"/>
</dbReference>
<protein>
    <recommendedName>
        <fullName evidence="4">TRAP transporter TAXI family solute receptor</fullName>
    </recommendedName>
</protein>
<reference evidence="2 3" key="1">
    <citation type="submission" date="2017-02" db="EMBL/GenBank/DDBJ databases">
        <authorList>
            <person name="Jeong S."/>
        </authorList>
    </citation>
    <scope>NUCLEOTIDE SEQUENCE [LARGE SCALE GENOMIC DNA]</scope>
    <source>
        <strain evidence="2 3">RMAR6-6</strain>
    </source>
</reference>
<dbReference type="PANTHER" id="PTHR42941">
    <property type="entry name" value="SLL1037 PROTEIN"/>
    <property type="match status" value="1"/>
</dbReference>
<evidence type="ECO:0000256" key="1">
    <source>
        <dbReference type="SAM" id="SignalP"/>
    </source>
</evidence>
<dbReference type="Proteomes" id="UP000188174">
    <property type="component" value="Chromosome"/>
</dbReference>
<organism evidence="2 3">
    <name type="scientific">Roseibium algicola</name>
    <dbReference type="NCBI Taxonomy" id="2857014"/>
    <lineage>
        <taxon>Bacteria</taxon>
        <taxon>Pseudomonadati</taxon>
        <taxon>Pseudomonadota</taxon>
        <taxon>Alphaproteobacteria</taxon>
        <taxon>Hyphomicrobiales</taxon>
        <taxon>Stappiaceae</taxon>
        <taxon>Roseibium</taxon>
    </lineage>
</organism>
<dbReference type="PANTHER" id="PTHR42941:SF1">
    <property type="entry name" value="SLL1037 PROTEIN"/>
    <property type="match status" value="1"/>
</dbReference>
<gene>
    <name evidence="2" type="ORF">B0E33_09920</name>
</gene>
<keyword evidence="3" id="KW-1185">Reference proteome</keyword>
<sequence length="339" mass="36742">MTRFNMLNAFSTVAMVSVACLSAHAEPVSVDILVSPAGSGPYLAVATMQNYASDFTDAIAPKAVETPGFTYNVRYLASQPDLWETTLIGSGQVVEWAAVEGIAPFFPEAMDAVKDFRVLGAMSNSTNLFVALDDEINTLDDFDGKRVAVGLLTQNEWGMHQRMLLDNWGITGNLKSFDALGPGQNIDALLDGRSDIGTLVAHSNFDFSYTLEAAPFKTLESSGRPFHYINIPSEQIQTYIDSTGAPFKIQQVPAGTLTGQGGPVTSFGNVTLISAHKSFPEDLAYEFVKLWIESGPEIGKYSAIAKIWEPKTISEIARTNPELIHPGAMRAYKETGLVD</sequence>
<evidence type="ECO:0008006" key="4">
    <source>
        <dbReference type="Google" id="ProtNLM"/>
    </source>
</evidence>
<dbReference type="NCBIfam" id="TIGR02122">
    <property type="entry name" value="TRAP_TAXI"/>
    <property type="match status" value="1"/>
</dbReference>
<accession>A0ABM6I0J3</accession>
<keyword evidence="1" id="KW-0732">Signal</keyword>
<feature type="chain" id="PRO_5045472277" description="TRAP transporter TAXI family solute receptor" evidence="1">
    <location>
        <begin position="26"/>
        <end position="339"/>
    </location>
</feature>
<proteinExistence type="predicted"/>
<name>A0ABM6I0J3_9HYPH</name>
<evidence type="ECO:0000313" key="3">
    <source>
        <dbReference type="Proteomes" id="UP000188174"/>
    </source>
</evidence>
<feature type="signal peptide" evidence="1">
    <location>
        <begin position="1"/>
        <end position="25"/>
    </location>
</feature>
<dbReference type="SUPFAM" id="SSF53850">
    <property type="entry name" value="Periplasmic binding protein-like II"/>
    <property type="match status" value="1"/>
</dbReference>
<dbReference type="PROSITE" id="PS51257">
    <property type="entry name" value="PROKAR_LIPOPROTEIN"/>
    <property type="match status" value="1"/>
</dbReference>
<dbReference type="RefSeq" id="WP_077291090.1">
    <property type="nucleotide sequence ID" value="NZ_CP019630.1"/>
</dbReference>
<dbReference type="Pfam" id="PF16868">
    <property type="entry name" value="NMT1_3"/>
    <property type="match status" value="1"/>
</dbReference>